<dbReference type="InterPro" id="IPR002938">
    <property type="entry name" value="FAD-bd"/>
</dbReference>
<gene>
    <name evidence="7" type="ORF">BGW38_009936</name>
</gene>
<dbReference type="Gene3D" id="3.50.50.60">
    <property type="entry name" value="FAD/NAD(P)-binding domain"/>
    <property type="match status" value="1"/>
</dbReference>
<dbReference type="Proteomes" id="UP000780801">
    <property type="component" value="Unassembled WGS sequence"/>
</dbReference>
<dbReference type="EMBL" id="JAABOA010007626">
    <property type="protein sequence ID" value="KAF9539453.1"/>
    <property type="molecule type" value="Genomic_DNA"/>
</dbReference>
<dbReference type="InterPro" id="IPR050493">
    <property type="entry name" value="FAD-dep_Monooxygenase_BioMet"/>
</dbReference>
<evidence type="ECO:0000256" key="5">
    <source>
        <dbReference type="ARBA" id="ARBA00023033"/>
    </source>
</evidence>
<dbReference type="OrthoDB" id="655030at2759"/>
<sequence length="165" mass="18376">MLEDKYFQTWWHMRTVLMGDACHKHLPFGGQGANQAILDAVHLVNQLYGIPSNSLEDVSKSFKAYHAHRSPNARDLYKSTGMVASMLSSRGFGSDMVRHLTLAKTPKWLNDLGMDGMNADRPYLCFLPPPQVKCSIKPKPQAVPVHLKSKIQNTKAGSIFSSASY</sequence>
<comment type="similarity">
    <text evidence="1">Belongs to the paxM FAD-dependent monooxygenase family.</text>
</comment>
<reference evidence="7" key="1">
    <citation type="journal article" date="2020" name="Fungal Divers.">
        <title>Resolving the Mortierellaceae phylogeny through synthesis of multi-gene phylogenetics and phylogenomics.</title>
        <authorList>
            <person name="Vandepol N."/>
            <person name="Liber J."/>
            <person name="Desiro A."/>
            <person name="Na H."/>
            <person name="Kennedy M."/>
            <person name="Barry K."/>
            <person name="Grigoriev I.V."/>
            <person name="Miller A.N."/>
            <person name="O'Donnell K."/>
            <person name="Stajich J.E."/>
            <person name="Bonito G."/>
        </authorList>
    </citation>
    <scope>NUCLEOTIDE SEQUENCE</scope>
    <source>
        <strain evidence="7">KOD1015</strain>
    </source>
</reference>
<keyword evidence="4" id="KW-0560">Oxidoreductase</keyword>
<keyword evidence="5" id="KW-0503">Monooxygenase</keyword>
<dbReference type="InterPro" id="IPR036188">
    <property type="entry name" value="FAD/NAD-bd_sf"/>
</dbReference>
<evidence type="ECO:0000259" key="6">
    <source>
        <dbReference type="Pfam" id="PF01494"/>
    </source>
</evidence>
<dbReference type="PRINTS" id="PR00420">
    <property type="entry name" value="RNGMNOXGNASE"/>
</dbReference>
<evidence type="ECO:0000313" key="8">
    <source>
        <dbReference type="Proteomes" id="UP000780801"/>
    </source>
</evidence>
<dbReference type="Pfam" id="PF01494">
    <property type="entry name" value="FAD_binding_3"/>
    <property type="match status" value="1"/>
</dbReference>
<dbReference type="SUPFAM" id="SSF51905">
    <property type="entry name" value="FAD/NAD(P)-binding domain"/>
    <property type="match status" value="1"/>
</dbReference>
<protein>
    <recommendedName>
        <fullName evidence="6">FAD-binding domain-containing protein</fullName>
    </recommendedName>
</protein>
<evidence type="ECO:0000256" key="3">
    <source>
        <dbReference type="ARBA" id="ARBA00022827"/>
    </source>
</evidence>
<comment type="caution">
    <text evidence="7">The sequence shown here is derived from an EMBL/GenBank/DDBJ whole genome shotgun (WGS) entry which is preliminary data.</text>
</comment>
<dbReference type="PANTHER" id="PTHR13789:SF309">
    <property type="entry name" value="PUTATIVE (AFU_ORTHOLOGUE AFUA_6G14510)-RELATED"/>
    <property type="match status" value="1"/>
</dbReference>
<dbReference type="AlphaFoldDB" id="A0A9P6F0B4"/>
<proteinExistence type="inferred from homology"/>
<accession>A0A9P6F0B4</accession>
<keyword evidence="2" id="KW-0285">Flavoprotein</keyword>
<dbReference type="GO" id="GO:0004497">
    <property type="term" value="F:monooxygenase activity"/>
    <property type="evidence" value="ECO:0007669"/>
    <property type="project" value="UniProtKB-KW"/>
</dbReference>
<dbReference type="PANTHER" id="PTHR13789">
    <property type="entry name" value="MONOOXYGENASE"/>
    <property type="match status" value="1"/>
</dbReference>
<dbReference type="GO" id="GO:0071949">
    <property type="term" value="F:FAD binding"/>
    <property type="evidence" value="ECO:0007669"/>
    <property type="project" value="InterPro"/>
</dbReference>
<evidence type="ECO:0000256" key="2">
    <source>
        <dbReference type="ARBA" id="ARBA00022630"/>
    </source>
</evidence>
<evidence type="ECO:0000256" key="4">
    <source>
        <dbReference type="ARBA" id="ARBA00023002"/>
    </source>
</evidence>
<name>A0A9P6F0B4_9FUNG</name>
<evidence type="ECO:0000256" key="1">
    <source>
        <dbReference type="ARBA" id="ARBA00007992"/>
    </source>
</evidence>
<evidence type="ECO:0000313" key="7">
    <source>
        <dbReference type="EMBL" id="KAF9539453.1"/>
    </source>
</evidence>
<feature type="domain" description="FAD-binding" evidence="6">
    <location>
        <begin position="4"/>
        <end position="77"/>
    </location>
</feature>
<organism evidence="7 8">
    <name type="scientific">Lunasporangiospora selenospora</name>
    <dbReference type="NCBI Taxonomy" id="979761"/>
    <lineage>
        <taxon>Eukaryota</taxon>
        <taxon>Fungi</taxon>
        <taxon>Fungi incertae sedis</taxon>
        <taxon>Mucoromycota</taxon>
        <taxon>Mortierellomycotina</taxon>
        <taxon>Mortierellomycetes</taxon>
        <taxon>Mortierellales</taxon>
        <taxon>Mortierellaceae</taxon>
        <taxon>Lunasporangiospora</taxon>
    </lineage>
</organism>
<keyword evidence="3" id="KW-0274">FAD</keyword>
<keyword evidence="8" id="KW-1185">Reference proteome</keyword>